<evidence type="ECO:0000313" key="3">
    <source>
        <dbReference type="Proteomes" id="UP000663879"/>
    </source>
</evidence>
<keyword evidence="1" id="KW-1133">Transmembrane helix</keyword>
<gene>
    <name evidence="2" type="ORF">OXX778_LOCUS16907</name>
</gene>
<accession>A0A814HKA6</accession>
<keyword evidence="1" id="KW-0812">Transmembrane</keyword>
<name>A0A814HKA6_9BILA</name>
<proteinExistence type="predicted"/>
<keyword evidence="3" id="KW-1185">Reference proteome</keyword>
<dbReference type="AlphaFoldDB" id="A0A814HKA6"/>
<evidence type="ECO:0000256" key="1">
    <source>
        <dbReference type="SAM" id="Phobius"/>
    </source>
</evidence>
<dbReference type="Proteomes" id="UP000663879">
    <property type="component" value="Unassembled WGS sequence"/>
</dbReference>
<feature type="transmembrane region" description="Helical" evidence="1">
    <location>
        <begin position="46"/>
        <end position="66"/>
    </location>
</feature>
<dbReference type="EMBL" id="CAJNOC010004148">
    <property type="protein sequence ID" value="CAF1011334.1"/>
    <property type="molecule type" value="Genomic_DNA"/>
</dbReference>
<sequence length="81" mass="9352">MFENFNLNFCESCSFSDFLNIRDLLGIKNNENAPTPVQTSLKNEKLSNFCILFICIILTLMAYVIWPRKNGSTKLSKNKKK</sequence>
<reference evidence="2" key="1">
    <citation type="submission" date="2021-02" db="EMBL/GenBank/DDBJ databases">
        <authorList>
            <person name="Nowell W R."/>
        </authorList>
    </citation>
    <scope>NUCLEOTIDE SEQUENCE</scope>
    <source>
        <strain evidence="2">Ploen Becks lab</strain>
    </source>
</reference>
<organism evidence="2 3">
    <name type="scientific">Brachionus calyciflorus</name>
    <dbReference type="NCBI Taxonomy" id="104777"/>
    <lineage>
        <taxon>Eukaryota</taxon>
        <taxon>Metazoa</taxon>
        <taxon>Spiralia</taxon>
        <taxon>Gnathifera</taxon>
        <taxon>Rotifera</taxon>
        <taxon>Eurotatoria</taxon>
        <taxon>Monogononta</taxon>
        <taxon>Pseudotrocha</taxon>
        <taxon>Ploima</taxon>
        <taxon>Brachionidae</taxon>
        <taxon>Brachionus</taxon>
    </lineage>
</organism>
<comment type="caution">
    <text evidence="2">The sequence shown here is derived from an EMBL/GenBank/DDBJ whole genome shotgun (WGS) entry which is preliminary data.</text>
</comment>
<evidence type="ECO:0000313" key="2">
    <source>
        <dbReference type="EMBL" id="CAF1011334.1"/>
    </source>
</evidence>
<keyword evidence="1" id="KW-0472">Membrane</keyword>
<protein>
    <submittedName>
        <fullName evidence="2">Uncharacterized protein</fullName>
    </submittedName>
</protein>